<feature type="compositionally biased region" description="Basic residues" evidence="1">
    <location>
        <begin position="70"/>
        <end position="84"/>
    </location>
</feature>
<feature type="compositionally biased region" description="Polar residues" evidence="1">
    <location>
        <begin position="1"/>
        <end position="15"/>
    </location>
</feature>
<feature type="compositionally biased region" description="Polar residues" evidence="1">
    <location>
        <begin position="51"/>
        <end position="62"/>
    </location>
</feature>
<name>A0A1W1HA29_9BACT</name>
<dbReference type="STRING" id="1246637.MTBBW1_1730036"/>
<proteinExistence type="predicted"/>
<gene>
    <name evidence="2" type="ORF">MTBBW1_1730036</name>
</gene>
<sequence>MTTIPGHNIVIQQSGRAHDATHHLKPVQPDPEHLQNQQVTREVVEQTTVQSSENESALNNDVNADEKRKENKKRRLLKRKKKKKNPESTKGQYPDLPGNLLNTVA</sequence>
<protein>
    <submittedName>
        <fullName evidence="2">Uncharacterized protein</fullName>
    </submittedName>
</protein>
<dbReference type="RefSeq" id="WP_080806026.1">
    <property type="nucleotide sequence ID" value="NZ_LT828552.1"/>
</dbReference>
<dbReference type="AlphaFoldDB" id="A0A1W1HA29"/>
<organism evidence="2 3">
    <name type="scientific">Desulfamplus magnetovallimortis</name>
    <dbReference type="NCBI Taxonomy" id="1246637"/>
    <lineage>
        <taxon>Bacteria</taxon>
        <taxon>Pseudomonadati</taxon>
        <taxon>Thermodesulfobacteriota</taxon>
        <taxon>Desulfobacteria</taxon>
        <taxon>Desulfobacterales</taxon>
        <taxon>Desulfobacteraceae</taxon>
        <taxon>Desulfamplus</taxon>
    </lineage>
</organism>
<evidence type="ECO:0000313" key="3">
    <source>
        <dbReference type="Proteomes" id="UP000191931"/>
    </source>
</evidence>
<evidence type="ECO:0000256" key="1">
    <source>
        <dbReference type="SAM" id="MobiDB-lite"/>
    </source>
</evidence>
<feature type="region of interest" description="Disordered" evidence="1">
    <location>
        <begin position="1"/>
        <end position="105"/>
    </location>
</feature>
<accession>A0A1W1HA29</accession>
<dbReference type="EMBL" id="FWEV01000083">
    <property type="protein sequence ID" value="SLM29238.1"/>
    <property type="molecule type" value="Genomic_DNA"/>
</dbReference>
<evidence type="ECO:0000313" key="2">
    <source>
        <dbReference type="EMBL" id="SLM29238.1"/>
    </source>
</evidence>
<keyword evidence="3" id="KW-1185">Reference proteome</keyword>
<feature type="compositionally biased region" description="Low complexity" evidence="1">
    <location>
        <begin position="37"/>
        <end position="50"/>
    </location>
</feature>
<reference evidence="2 3" key="1">
    <citation type="submission" date="2017-03" db="EMBL/GenBank/DDBJ databases">
        <authorList>
            <person name="Afonso C.L."/>
            <person name="Miller P.J."/>
            <person name="Scott M.A."/>
            <person name="Spackman E."/>
            <person name="Goraichik I."/>
            <person name="Dimitrov K.M."/>
            <person name="Suarez D.L."/>
            <person name="Swayne D.E."/>
        </authorList>
    </citation>
    <scope>NUCLEOTIDE SEQUENCE [LARGE SCALE GENOMIC DNA]</scope>
    <source>
        <strain evidence="2">PRJEB14757</strain>
    </source>
</reference>
<dbReference type="Proteomes" id="UP000191931">
    <property type="component" value="Unassembled WGS sequence"/>
</dbReference>